<reference evidence="1 2" key="1">
    <citation type="journal article" date="2018" name="Genome Biol. Evol.">
        <title>Multiple Roots of Fruiting Body Formation in Amoebozoa.</title>
        <authorList>
            <person name="Hillmann F."/>
            <person name="Forbes G."/>
            <person name="Novohradska S."/>
            <person name="Ferling I."/>
            <person name="Riege K."/>
            <person name="Groth M."/>
            <person name="Westermann M."/>
            <person name="Marz M."/>
            <person name="Spaller T."/>
            <person name="Winckler T."/>
            <person name="Schaap P."/>
            <person name="Glockner G."/>
        </authorList>
    </citation>
    <scope>NUCLEOTIDE SEQUENCE [LARGE SCALE GENOMIC DNA]</scope>
    <source>
        <strain evidence="1 2">Jena</strain>
    </source>
</reference>
<dbReference type="InParanoid" id="A0A2P6NLG1"/>
<gene>
    <name evidence="1" type="ORF">PROFUN_07860</name>
</gene>
<dbReference type="AlphaFoldDB" id="A0A2P6NLG1"/>
<organism evidence="1 2">
    <name type="scientific">Planoprotostelium fungivorum</name>
    <dbReference type="NCBI Taxonomy" id="1890364"/>
    <lineage>
        <taxon>Eukaryota</taxon>
        <taxon>Amoebozoa</taxon>
        <taxon>Evosea</taxon>
        <taxon>Variosea</taxon>
        <taxon>Cavosteliida</taxon>
        <taxon>Cavosteliaceae</taxon>
        <taxon>Planoprotostelium</taxon>
    </lineage>
</organism>
<evidence type="ECO:0000313" key="1">
    <source>
        <dbReference type="EMBL" id="PRP84758.1"/>
    </source>
</evidence>
<accession>A0A2P6NLG1</accession>
<protein>
    <submittedName>
        <fullName evidence="1">Uncharacterized protein</fullName>
    </submittedName>
</protein>
<proteinExistence type="predicted"/>
<name>A0A2P6NLG1_9EUKA</name>
<sequence>MLTLYLYLGGRGKNGEGIYECNESNGCLSPGLHFCTVRFQGGQTHKATTNTSMNTGLSTLLVDISGIG</sequence>
<evidence type="ECO:0000313" key="2">
    <source>
        <dbReference type="Proteomes" id="UP000241769"/>
    </source>
</evidence>
<dbReference type="EMBL" id="MDYQ01000057">
    <property type="protein sequence ID" value="PRP84758.1"/>
    <property type="molecule type" value="Genomic_DNA"/>
</dbReference>
<keyword evidence="2" id="KW-1185">Reference proteome</keyword>
<dbReference type="Proteomes" id="UP000241769">
    <property type="component" value="Unassembled WGS sequence"/>
</dbReference>
<comment type="caution">
    <text evidence="1">The sequence shown here is derived from an EMBL/GenBank/DDBJ whole genome shotgun (WGS) entry which is preliminary data.</text>
</comment>